<dbReference type="GO" id="GO:0003677">
    <property type="term" value="F:DNA binding"/>
    <property type="evidence" value="ECO:0007669"/>
    <property type="project" value="UniProtKB-KW"/>
</dbReference>
<keyword evidence="5" id="KW-0805">Transcription regulation</keyword>
<evidence type="ECO:0000256" key="6">
    <source>
        <dbReference type="ARBA" id="ARBA00023125"/>
    </source>
</evidence>
<keyword evidence="3 10" id="KW-0863">Zinc-finger</keyword>
<evidence type="ECO:0000256" key="3">
    <source>
        <dbReference type="ARBA" id="ARBA00022771"/>
    </source>
</evidence>
<dbReference type="AlphaFoldDB" id="A0A5A7RGX1"/>
<keyword evidence="13" id="KW-1185">Reference proteome</keyword>
<comment type="function">
    <text evidence="9">Probable transcriptional factor. Binds to the promoter of the SQUAMOSA gene.</text>
</comment>
<dbReference type="Proteomes" id="UP000325081">
    <property type="component" value="Unassembled WGS sequence"/>
</dbReference>
<gene>
    <name evidence="12" type="ORF">STAS_34161</name>
</gene>
<evidence type="ECO:0000313" key="13">
    <source>
        <dbReference type="Proteomes" id="UP000325081"/>
    </source>
</evidence>
<evidence type="ECO:0000256" key="2">
    <source>
        <dbReference type="ARBA" id="ARBA00022723"/>
    </source>
</evidence>
<accession>A0A5A7RGX1</accession>
<reference evidence="13" key="1">
    <citation type="journal article" date="2019" name="Curr. Biol.">
        <title>Genome Sequence of Striga asiatica Provides Insight into the Evolution of Plant Parasitism.</title>
        <authorList>
            <person name="Yoshida S."/>
            <person name="Kim S."/>
            <person name="Wafula E.K."/>
            <person name="Tanskanen J."/>
            <person name="Kim Y.M."/>
            <person name="Honaas L."/>
            <person name="Yang Z."/>
            <person name="Spallek T."/>
            <person name="Conn C.E."/>
            <person name="Ichihashi Y."/>
            <person name="Cheong K."/>
            <person name="Cui S."/>
            <person name="Der J.P."/>
            <person name="Gundlach H."/>
            <person name="Jiao Y."/>
            <person name="Hori C."/>
            <person name="Ishida J.K."/>
            <person name="Kasahara H."/>
            <person name="Kiba T."/>
            <person name="Kim M.S."/>
            <person name="Koo N."/>
            <person name="Laohavisit A."/>
            <person name="Lee Y.H."/>
            <person name="Lumba S."/>
            <person name="McCourt P."/>
            <person name="Mortimer J.C."/>
            <person name="Mutuku J.M."/>
            <person name="Nomura T."/>
            <person name="Sasaki-Sekimoto Y."/>
            <person name="Seto Y."/>
            <person name="Wang Y."/>
            <person name="Wakatake T."/>
            <person name="Sakakibara H."/>
            <person name="Demura T."/>
            <person name="Yamaguchi S."/>
            <person name="Yoneyama K."/>
            <person name="Manabe R.I."/>
            <person name="Nelson D.C."/>
            <person name="Schulman A.H."/>
            <person name="Timko M.P."/>
            <person name="dePamphilis C.W."/>
            <person name="Choi D."/>
            <person name="Shirasu K."/>
        </authorList>
    </citation>
    <scope>NUCLEOTIDE SEQUENCE [LARGE SCALE GENOMIC DNA]</scope>
    <source>
        <strain evidence="13">cv. UVA1</strain>
    </source>
</reference>
<sequence>MDWNSKWDWFGSKAIEMTKNPQLMDWKIVDDDDGGLFNLSTISSTKSPISASTNSSVKDTPNFELTAFEGVSGNRFRKMEFEEAKVSLTAEPLIGLKLGKRTYFENKVCVMPTPPSTLLKKTKSAGQNISNPNCVVQGCNADLSTEKEYHRKHRVCDSHSKCPKVIVGGLERRFCQQCSRFHSLSEFDEKKRSCRKRLSDHNARRRKPQRKIIEFSSASLSSPFNGGRQQLNYLLNNAPLICPRNSAYISRDTTHNPKFTLTKGYYSKSTQDGYSKSTRDGGIDNPVHMSGIKMPHAINMHSTEQLLASMNSVPKVSISGSKGHLISSHFNAAPEYCNALSLLSNDDTLDSSGPENMSLHENSSSIVNQPMMNAIPTGVPLTSPDFCLLGHQLAYPRAHPFFSDTNFQESQLLVTQYEAELFSNILN</sequence>
<dbReference type="FunFam" id="4.10.1100.10:FF:000001">
    <property type="entry name" value="Squamosa promoter-binding-like protein 14"/>
    <property type="match status" value="1"/>
</dbReference>
<name>A0A5A7RGX1_STRAF</name>
<keyword evidence="2" id="KW-0479">Metal-binding</keyword>
<dbReference type="InterPro" id="IPR044817">
    <property type="entry name" value="SBP-like"/>
</dbReference>
<dbReference type="GO" id="GO:0005634">
    <property type="term" value="C:nucleus"/>
    <property type="evidence" value="ECO:0007669"/>
    <property type="project" value="UniProtKB-SubCell"/>
</dbReference>
<organism evidence="12 13">
    <name type="scientific">Striga asiatica</name>
    <name type="common">Asiatic witchweed</name>
    <name type="synonym">Buchnera asiatica</name>
    <dbReference type="NCBI Taxonomy" id="4170"/>
    <lineage>
        <taxon>Eukaryota</taxon>
        <taxon>Viridiplantae</taxon>
        <taxon>Streptophyta</taxon>
        <taxon>Embryophyta</taxon>
        <taxon>Tracheophyta</taxon>
        <taxon>Spermatophyta</taxon>
        <taxon>Magnoliopsida</taxon>
        <taxon>eudicotyledons</taxon>
        <taxon>Gunneridae</taxon>
        <taxon>Pentapetalae</taxon>
        <taxon>asterids</taxon>
        <taxon>lamiids</taxon>
        <taxon>Lamiales</taxon>
        <taxon>Orobanchaceae</taxon>
        <taxon>Buchnereae</taxon>
        <taxon>Striga</taxon>
    </lineage>
</organism>
<dbReference type="InterPro" id="IPR036893">
    <property type="entry name" value="SBP_sf"/>
</dbReference>
<keyword evidence="8" id="KW-0539">Nucleus</keyword>
<dbReference type="OrthoDB" id="514967at2759"/>
<feature type="domain" description="SBP-type" evidence="11">
    <location>
        <begin position="131"/>
        <end position="208"/>
    </location>
</feature>
<keyword evidence="6" id="KW-0238">DNA-binding</keyword>
<dbReference type="GO" id="GO:0008270">
    <property type="term" value="F:zinc ion binding"/>
    <property type="evidence" value="ECO:0007669"/>
    <property type="project" value="UniProtKB-KW"/>
</dbReference>
<evidence type="ECO:0000313" key="12">
    <source>
        <dbReference type="EMBL" id="GER56434.1"/>
    </source>
</evidence>
<dbReference type="Gene3D" id="4.10.1100.10">
    <property type="entry name" value="Transcription factor, SBP-box domain"/>
    <property type="match status" value="1"/>
</dbReference>
<dbReference type="PANTHER" id="PTHR31251:SF74">
    <property type="entry name" value="SQUAMOSA PROMOTER-BINDING-LIKE PROTEIN 2"/>
    <property type="match status" value="1"/>
</dbReference>
<keyword evidence="4" id="KW-0862">Zinc</keyword>
<comment type="subcellular location">
    <subcellularLocation>
        <location evidence="1">Nucleus</location>
    </subcellularLocation>
</comment>
<comment type="caution">
    <text evidence="12">The sequence shown here is derived from an EMBL/GenBank/DDBJ whole genome shotgun (WGS) entry which is preliminary data.</text>
</comment>
<evidence type="ECO:0000256" key="1">
    <source>
        <dbReference type="ARBA" id="ARBA00004123"/>
    </source>
</evidence>
<evidence type="ECO:0000256" key="8">
    <source>
        <dbReference type="ARBA" id="ARBA00023242"/>
    </source>
</evidence>
<dbReference type="InterPro" id="IPR004333">
    <property type="entry name" value="SBP_dom"/>
</dbReference>
<dbReference type="Pfam" id="PF03110">
    <property type="entry name" value="SBP"/>
    <property type="match status" value="1"/>
</dbReference>
<dbReference type="EMBL" id="BKCP01012736">
    <property type="protein sequence ID" value="GER56434.1"/>
    <property type="molecule type" value="Genomic_DNA"/>
</dbReference>
<protein>
    <submittedName>
        <fullName evidence="12">Squamosa promoter-binding-like protein 12</fullName>
    </submittedName>
</protein>
<evidence type="ECO:0000256" key="9">
    <source>
        <dbReference type="ARBA" id="ARBA00056472"/>
    </source>
</evidence>
<evidence type="ECO:0000256" key="7">
    <source>
        <dbReference type="ARBA" id="ARBA00023163"/>
    </source>
</evidence>
<keyword evidence="7" id="KW-0804">Transcription</keyword>
<evidence type="ECO:0000256" key="4">
    <source>
        <dbReference type="ARBA" id="ARBA00022833"/>
    </source>
</evidence>
<evidence type="ECO:0000259" key="11">
    <source>
        <dbReference type="PROSITE" id="PS51141"/>
    </source>
</evidence>
<dbReference type="PROSITE" id="PS51141">
    <property type="entry name" value="ZF_SBP"/>
    <property type="match status" value="1"/>
</dbReference>
<dbReference type="SUPFAM" id="SSF103612">
    <property type="entry name" value="SBT domain"/>
    <property type="match status" value="1"/>
</dbReference>
<evidence type="ECO:0000256" key="10">
    <source>
        <dbReference type="PROSITE-ProRule" id="PRU00470"/>
    </source>
</evidence>
<evidence type="ECO:0000256" key="5">
    <source>
        <dbReference type="ARBA" id="ARBA00023015"/>
    </source>
</evidence>
<proteinExistence type="predicted"/>
<dbReference type="PANTHER" id="PTHR31251">
    <property type="entry name" value="SQUAMOSA PROMOTER-BINDING-LIKE PROTEIN 4"/>
    <property type="match status" value="1"/>
</dbReference>